<evidence type="ECO:0000313" key="2">
    <source>
        <dbReference type="EMBL" id="KAA6373934.1"/>
    </source>
</evidence>
<proteinExistence type="predicted"/>
<accession>A0A5J4UUI1</accession>
<comment type="caution">
    <text evidence="2">The sequence shown here is derived from an EMBL/GenBank/DDBJ whole genome shotgun (WGS) entry which is preliminary data.</text>
</comment>
<keyword evidence="1" id="KW-0732">Signal</keyword>
<dbReference type="AlphaFoldDB" id="A0A5J4UUI1"/>
<feature type="signal peptide" evidence="1">
    <location>
        <begin position="1"/>
        <end position="23"/>
    </location>
</feature>
<gene>
    <name evidence="2" type="ORF">EZS28_030536</name>
</gene>
<evidence type="ECO:0000256" key="1">
    <source>
        <dbReference type="SAM" id="SignalP"/>
    </source>
</evidence>
<sequence>FTIIKTFAYPFFLLLLLVSPAIPDNQSRSWQNLSVDYEEILRQSEFVFITIQNNNTSRQ</sequence>
<organism evidence="2 3">
    <name type="scientific">Streblomastix strix</name>
    <dbReference type="NCBI Taxonomy" id="222440"/>
    <lineage>
        <taxon>Eukaryota</taxon>
        <taxon>Metamonada</taxon>
        <taxon>Preaxostyla</taxon>
        <taxon>Oxymonadida</taxon>
        <taxon>Streblomastigidae</taxon>
        <taxon>Streblomastix</taxon>
    </lineage>
</organism>
<reference evidence="2 3" key="1">
    <citation type="submission" date="2019-03" db="EMBL/GenBank/DDBJ databases">
        <title>Single cell metagenomics reveals metabolic interactions within the superorganism composed of flagellate Streblomastix strix and complex community of Bacteroidetes bacteria on its surface.</title>
        <authorList>
            <person name="Treitli S.C."/>
            <person name="Kolisko M."/>
            <person name="Husnik F."/>
            <person name="Keeling P."/>
            <person name="Hampl V."/>
        </authorList>
    </citation>
    <scope>NUCLEOTIDE SEQUENCE [LARGE SCALE GENOMIC DNA]</scope>
    <source>
        <strain evidence="2">ST1C</strain>
    </source>
</reference>
<dbReference type="Proteomes" id="UP000324800">
    <property type="component" value="Unassembled WGS sequence"/>
</dbReference>
<evidence type="ECO:0000313" key="3">
    <source>
        <dbReference type="Proteomes" id="UP000324800"/>
    </source>
</evidence>
<dbReference type="EMBL" id="SNRW01012354">
    <property type="protein sequence ID" value="KAA6373934.1"/>
    <property type="molecule type" value="Genomic_DNA"/>
</dbReference>
<protein>
    <submittedName>
        <fullName evidence="2">Uncharacterized protein</fullName>
    </submittedName>
</protein>
<feature type="non-terminal residue" evidence="2">
    <location>
        <position position="1"/>
    </location>
</feature>
<feature type="chain" id="PRO_5023914842" evidence="1">
    <location>
        <begin position="24"/>
        <end position="59"/>
    </location>
</feature>
<name>A0A5J4UUI1_9EUKA</name>